<evidence type="ECO:0000313" key="8">
    <source>
        <dbReference type="Proteomes" id="UP001165090"/>
    </source>
</evidence>
<organism evidence="7 8">
    <name type="scientific">Volvox africanus</name>
    <dbReference type="NCBI Taxonomy" id="51714"/>
    <lineage>
        <taxon>Eukaryota</taxon>
        <taxon>Viridiplantae</taxon>
        <taxon>Chlorophyta</taxon>
        <taxon>core chlorophytes</taxon>
        <taxon>Chlorophyceae</taxon>
        <taxon>CS clade</taxon>
        <taxon>Chlamydomonadales</taxon>
        <taxon>Volvocaceae</taxon>
        <taxon>Volvox</taxon>
    </lineage>
</organism>
<reference evidence="7 8" key="1">
    <citation type="journal article" date="2023" name="IScience">
        <title>Expanded male sex-determining region conserved during the evolution of homothallism in the green alga Volvox.</title>
        <authorList>
            <person name="Yamamoto K."/>
            <person name="Matsuzaki R."/>
            <person name="Mahakham W."/>
            <person name="Heman W."/>
            <person name="Sekimoto H."/>
            <person name="Kawachi M."/>
            <person name="Minakuchi Y."/>
            <person name="Toyoda A."/>
            <person name="Nozaki H."/>
        </authorList>
    </citation>
    <scope>NUCLEOTIDE SEQUENCE [LARGE SCALE GENOMIC DNA]</scope>
    <source>
        <strain evidence="7 8">NIES-4468</strain>
    </source>
</reference>
<evidence type="ECO:0000256" key="4">
    <source>
        <dbReference type="SAM" id="Coils"/>
    </source>
</evidence>
<evidence type="ECO:0000256" key="2">
    <source>
        <dbReference type="ARBA" id="ARBA00023034"/>
    </source>
</evidence>
<dbReference type="InterPro" id="IPR024095">
    <property type="entry name" value="Vesicle_P115"/>
</dbReference>
<dbReference type="Pfam" id="PF04869">
    <property type="entry name" value="Uso1_p115_head"/>
    <property type="match status" value="1"/>
</dbReference>
<dbReference type="InterPro" id="IPR006953">
    <property type="entry name" value="Vesicle_Uso1_P115_head"/>
</dbReference>
<dbReference type="PANTHER" id="PTHR10013:SF0">
    <property type="entry name" value="GENERAL VESICULAR TRANSPORT FACTOR P115"/>
    <property type="match status" value="1"/>
</dbReference>
<comment type="subcellular location">
    <subcellularLocation>
        <location evidence="1">Golgi apparatus</location>
    </subcellularLocation>
</comment>
<protein>
    <recommendedName>
        <fullName evidence="6">Vesicle tethering protein Uso1/P115-like head domain-containing protein</fullName>
    </recommendedName>
</protein>
<dbReference type="InterPro" id="IPR016024">
    <property type="entry name" value="ARM-type_fold"/>
</dbReference>
<feature type="region of interest" description="Disordered" evidence="5">
    <location>
        <begin position="849"/>
        <end position="881"/>
    </location>
</feature>
<proteinExistence type="predicted"/>
<keyword evidence="8" id="KW-1185">Reference proteome</keyword>
<name>A0ABQ5SKX5_9CHLO</name>
<evidence type="ECO:0000313" key="7">
    <source>
        <dbReference type="EMBL" id="GLI70271.1"/>
    </source>
</evidence>
<dbReference type="Gene3D" id="1.25.10.10">
    <property type="entry name" value="Leucine-rich Repeat Variant"/>
    <property type="match status" value="1"/>
</dbReference>
<feature type="region of interest" description="Disordered" evidence="5">
    <location>
        <begin position="577"/>
        <end position="603"/>
    </location>
</feature>
<feature type="compositionally biased region" description="Low complexity" evidence="5">
    <location>
        <begin position="995"/>
        <end position="1006"/>
    </location>
</feature>
<keyword evidence="2" id="KW-0333">Golgi apparatus</keyword>
<evidence type="ECO:0000256" key="3">
    <source>
        <dbReference type="ARBA" id="ARBA00023054"/>
    </source>
</evidence>
<dbReference type="EMBL" id="BSDZ01000094">
    <property type="protein sequence ID" value="GLI70271.1"/>
    <property type="molecule type" value="Genomic_DNA"/>
</dbReference>
<evidence type="ECO:0000259" key="6">
    <source>
        <dbReference type="Pfam" id="PF04869"/>
    </source>
</evidence>
<feature type="region of interest" description="Disordered" evidence="5">
    <location>
        <begin position="916"/>
        <end position="937"/>
    </location>
</feature>
<dbReference type="InterPro" id="IPR011989">
    <property type="entry name" value="ARM-like"/>
</dbReference>
<dbReference type="SUPFAM" id="SSF48371">
    <property type="entry name" value="ARM repeat"/>
    <property type="match status" value="1"/>
</dbReference>
<gene>
    <name evidence="7" type="ORF">VaNZ11_015203</name>
</gene>
<feature type="region of interest" description="Disordered" evidence="5">
    <location>
        <begin position="986"/>
        <end position="1006"/>
    </location>
</feature>
<feature type="domain" description="Vesicle tethering protein Uso1/P115-like head" evidence="6">
    <location>
        <begin position="653"/>
        <end position="843"/>
    </location>
</feature>
<dbReference type="Proteomes" id="UP001165090">
    <property type="component" value="Unassembled WGS sequence"/>
</dbReference>
<comment type="caution">
    <text evidence="7">The sequence shown here is derived from an EMBL/GenBank/DDBJ whole genome shotgun (WGS) entry which is preliminary data.</text>
</comment>
<keyword evidence="3 4" id="KW-0175">Coiled coil</keyword>
<accession>A0ABQ5SKX5</accession>
<feature type="coiled-coil region" evidence="4">
    <location>
        <begin position="1049"/>
        <end position="1118"/>
    </location>
</feature>
<sequence>MLGRLAKGVGGLAKGVAGVALGEARAALTAVPNDEAEVEGLLQRISGSLLPEYRRQAASQLKDLLVDNPKAQMAFGSMGIPVLMAVLRDDRDDVALLQGTLEALVAATNGGALASGHERHEQHGHQAAHSLPPGVTAAEAHAAALNADLIAREPENVALLLGLLEDEPVGVPDFYVRYHTVQLLTALLSHCAGRLQEAILATPMSVVRLTELLGERSEVIRNEALLLLAALTRPDPRVGSPSGGSEVQKIAAFEGAFDRVAELLREEGGLDGGMVVQDAIELMNNLLRGNMANQRLFREMGHAAMLPQLLNAAVPPASASVGAAGVGSGSNSASPGAAASSGAQFAQAAGPIPFLNVGGGAAAAGHGLDAADEPSLELHNALAVLAAAGSDALLGPRQLSRQKTANMLGLMETLRLLCARTVASADPDRANEQANRAANQAKLLAAGALDALLAVALREGGVPSAPVRAASLGVLGDLVEGLGPAQERLARATVRPGQTLLAATATDVVDGSPAAMAAPPAAANEPVPALAAVLRVVLYSVDATERSAADHVIACYCRGNADGQSALALSIGPLAEPQQPQLHSHHHPYGSTFANGSGGIDPTQTTHGLFGQDMVSGLLAGGSALGHGGAVGTRLALGSGGGSAGLLVTCRAAGVLQHLICDNASAKERLLTTPLEPPPAPGVPPDLLMPRLMRYLTAALRPSWGDPARLLVCTLLRVILVWLQDCPPAVAALLDGAAHVPLLVDLVIGRQGPAAAPAAGTAAADSSGNAAGGDPVVCGLAACVLGACILYGKSPAAAAAGAPLSQSDLILDVVMSRVGLSLFFFRLDDLRRSPVFAAAARSPHLQLVKPSTRTAAAGGGADAEQQQQQQQAGGMATEGSDANGGASSIIFDLGHEAMGLVASIEESIRQRTMETFSRPAGHRAQDAVPSSAAEVPGPDDSARLGWALLHLGRIAREVDGLRGRNRALAEDLFRLSQGLGSAPAAPPPFGISVGPSHPHSHPATHSVAATPGSLQGPHPGVQAHSYPHQPGAVSISQPVATSAADVEARVALELRAGRAEQELAMLRQQSEVMAARLAQAEADATAAREVAAAAHVAASKAEADLADLSGAYNNLEAHAFATEAQLRTTQAALAAAQAAAAEARPQVAALEGQPHGGSGPSEADIQRRIAEAAAEARAEGKAEAEEGMTDLFVCLGQEERKVEVLSKALEGLGVDAESLLASIQDEEGVEELR</sequence>
<dbReference type="PANTHER" id="PTHR10013">
    <property type="entry name" value="GENERAL VESICULAR TRANSPORT FACTOR P115"/>
    <property type="match status" value="1"/>
</dbReference>
<evidence type="ECO:0000256" key="1">
    <source>
        <dbReference type="ARBA" id="ARBA00004555"/>
    </source>
</evidence>
<evidence type="ECO:0000256" key="5">
    <source>
        <dbReference type="SAM" id="MobiDB-lite"/>
    </source>
</evidence>
<feature type="compositionally biased region" description="Low complexity" evidence="5">
    <location>
        <begin position="862"/>
        <end position="875"/>
    </location>
</feature>